<evidence type="ECO:0000313" key="3">
    <source>
        <dbReference type="RefSeq" id="XP_027118531.1"/>
    </source>
</evidence>
<proteinExistence type="predicted"/>
<sequence>MEGMGCTDTVKGLLCFYYSNYSYLCNIATRECRRLPVSRHESSSCSYHLGFDPASRLYKLLKICPVYKDYDDNILYPEDNSEFVLNLDCEILTLGVDSSWRSIKPAPWEIRSRSICFTGVLYWMEPTNLGPTNSDNHLIAFELDHEKFQIIPTPKFCYPLQFGPGLALVRTWSHNEAVICYYGNGQESGMWTEHKLDLPTSRKYRFGPVGILPDGKVVLFDEDADIHCPSKFYIYDPTDGNLEKTVICKSPSSSDFMDEGILGYKSYYEENIIPLSCLIARP</sequence>
<dbReference type="NCBIfam" id="TIGR01640">
    <property type="entry name" value="F_box_assoc_1"/>
    <property type="match status" value="1"/>
</dbReference>
<dbReference type="InterPro" id="IPR017451">
    <property type="entry name" value="F-box-assoc_interact_dom"/>
</dbReference>
<dbReference type="PANTHER" id="PTHR31111">
    <property type="entry name" value="BNAA05G37150D PROTEIN-RELATED"/>
    <property type="match status" value="1"/>
</dbReference>
<dbReference type="OrthoDB" id="1597184at2759"/>
<reference evidence="2" key="1">
    <citation type="journal article" date="2025" name="Foods">
        <title>Unveiling the Microbial Signatures of Arabica Coffee Cherries: Insights into Ripeness Specific Diversity, Functional Traits, and Implications for Quality and Safety.</title>
        <authorList>
            <consortium name="RefSeq"/>
            <person name="Tenea G.N."/>
            <person name="Cifuentes V."/>
            <person name="Reyes P."/>
            <person name="Cevallos-Vallejos M."/>
        </authorList>
    </citation>
    <scope>NUCLEOTIDE SEQUENCE [LARGE SCALE GENOMIC DNA]</scope>
</reference>
<dbReference type="Pfam" id="PF08268">
    <property type="entry name" value="FBA_3"/>
    <property type="match status" value="1"/>
</dbReference>
<organism evidence="2 3">
    <name type="scientific">Coffea arabica</name>
    <name type="common">Arabian coffee</name>
    <dbReference type="NCBI Taxonomy" id="13443"/>
    <lineage>
        <taxon>Eukaryota</taxon>
        <taxon>Viridiplantae</taxon>
        <taxon>Streptophyta</taxon>
        <taxon>Embryophyta</taxon>
        <taxon>Tracheophyta</taxon>
        <taxon>Spermatophyta</taxon>
        <taxon>Magnoliopsida</taxon>
        <taxon>eudicotyledons</taxon>
        <taxon>Gunneridae</taxon>
        <taxon>Pentapetalae</taxon>
        <taxon>asterids</taxon>
        <taxon>lamiids</taxon>
        <taxon>Gentianales</taxon>
        <taxon>Rubiaceae</taxon>
        <taxon>Ixoroideae</taxon>
        <taxon>Gardenieae complex</taxon>
        <taxon>Bertiereae - Coffeeae clade</taxon>
        <taxon>Coffeeae</taxon>
        <taxon>Coffea</taxon>
    </lineage>
</organism>
<accession>A0A6P6WV28</accession>
<dbReference type="Proteomes" id="UP001652660">
    <property type="component" value="Chromosome 3c"/>
</dbReference>
<dbReference type="InterPro" id="IPR013187">
    <property type="entry name" value="F-box-assoc_dom_typ3"/>
</dbReference>
<reference evidence="3" key="2">
    <citation type="submission" date="2025-08" db="UniProtKB">
        <authorList>
            <consortium name="RefSeq"/>
        </authorList>
    </citation>
    <scope>IDENTIFICATION</scope>
    <source>
        <tissue evidence="3">Leaves</tissue>
    </source>
</reference>
<dbReference type="GeneID" id="113735737"/>
<dbReference type="AlphaFoldDB" id="A0A6P6WV28"/>
<feature type="domain" description="F-box associated beta-propeller type 3" evidence="1">
    <location>
        <begin position="7"/>
        <end position="247"/>
    </location>
</feature>
<keyword evidence="2" id="KW-1185">Reference proteome</keyword>
<name>A0A6P6WV28_COFAR</name>
<dbReference type="RefSeq" id="XP_027118531.1">
    <property type="nucleotide sequence ID" value="XM_027262730.1"/>
</dbReference>
<dbReference type="PANTHER" id="PTHR31111:SF138">
    <property type="entry name" value="F-BOX ASSOCIATED DOMAIN-CONTAINING PROTEIN"/>
    <property type="match status" value="1"/>
</dbReference>
<protein>
    <submittedName>
        <fullName evidence="3">F-box protein At1g47730</fullName>
    </submittedName>
</protein>
<gene>
    <name evidence="3" type="primary">LOC113735737</name>
</gene>
<evidence type="ECO:0000259" key="1">
    <source>
        <dbReference type="Pfam" id="PF08268"/>
    </source>
</evidence>
<evidence type="ECO:0000313" key="2">
    <source>
        <dbReference type="Proteomes" id="UP001652660"/>
    </source>
</evidence>